<name>A0AB39VIV9_9FUSO</name>
<organism evidence="2">
    <name type="scientific">Leptotrichia rugosa</name>
    <dbReference type="NCBI Taxonomy" id="3239302"/>
    <lineage>
        <taxon>Bacteria</taxon>
        <taxon>Fusobacteriati</taxon>
        <taxon>Fusobacteriota</taxon>
        <taxon>Fusobacteriia</taxon>
        <taxon>Fusobacteriales</taxon>
        <taxon>Leptotrichiaceae</taxon>
        <taxon>Leptotrichia</taxon>
    </lineage>
</organism>
<protein>
    <submittedName>
        <fullName evidence="2">Uncharacterized protein</fullName>
    </submittedName>
</protein>
<evidence type="ECO:0000256" key="1">
    <source>
        <dbReference type="SAM" id="Coils"/>
    </source>
</evidence>
<keyword evidence="1" id="KW-0175">Coiled coil</keyword>
<gene>
    <name evidence="2" type="ORF">AB8B22_02590</name>
</gene>
<reference evidence="2" key="1">
    <citation type="submission" date="2024-07" db="EMBL/GenBank/DDBJ databases">
        <authorList>
            <person name="Li X.-J."/>
            <person name="Wang X."/>
        </authorList>
    </citation>
    <scope>NUCLEOTIDE SEQUENCE</scope>
    <source>
        <strain evidence="2">HSP-334</strain>
    </source>
</reference>
<dbReference type="KEGG" id="lrug:AB8B22_02590"/>
<feature type="coiled-coil region" evidence="1">
    <location>
        <begin position="23"/>
        <end position="63"/>
    </location>
</feature>
<sequence length="174" mass="20924">MRKINLKMMIIALIVVFFVINLNSKYSEHKELLENKKLLLENKKNFEKKIIEIETEKSLEKEKNMADYDKIMMLTRRLSFFSIKNESEFKKMIYIFAHESDLKVKEISKSENVWEKNGYKLKYIHFTTFGSLNDFGKFLYLINKSKRYIDTSRLFIELTSDEFKISIGFIEKKL</sequence>
<dbReference type="EMBL" id="CP165644">
    <property type="protein sequence ID" value="XDU67321.1"/>
    <property type="molecule type" value="Genomic_DNA"/>
</dbReference>
<dbReference type="AlphaFoldDB" id="A0AB39VIV9"/>
<dbReference type="RefSeq" id="WP_094079095.1">
    <property type="nucleotide sequence ID" value="NZ_CP165644.1"/>
</dbReference>
<evidence type="ECO:0000313" key="2">
    <source>
        <dbReference type="EMBL" id="XDU67321.1"/>
    </source>
</evidence>
<proteinExistence type="predicted"/>
<accession>A0AB39VIV9</accession>